<dbReference type="GO" id="GO:0045936">
    <property type="term" value="P:negative regulation of phosphate metabolic process"/>
    <property type="evidence" value="ECO:0007669"/>
    <property type="project" value="InterPro"/>
</dbReference>
<gene>
    <name evidence="3" type="ORF">AVDCRST_MAG53-2465</name>
</gene>
<dbReference type="InterPro" id="IPR028366">
    <property type="entry name" value="PhoU"/>
</dbReference>
<comment type="subunit">
    <text evidence="1">Homodimer.</text>
</comment>
<reference evidence="3" key="1">
    <citation type="submission" date="2020-02" db="EMBL/GenBank/DDBJ databases">
        <authorList>
            <person name="Meier V. D."/>
        </authorList>
    </citation>
    <scope>NUCLEOTIDE SEQUENCE</scope>
    <source>
        <strain evidence="3">AVDCRST_MAG53</strain>
    </source>
</reference>
<dbReference type="GO" id="GO:0005737">
    <property type="term" value="C:cytoplasm"/>
    <property type="evidence" value="ECO:0007669"/>
    <property type="project" value="UniProtKB-SubCell"/>
</dbReference>
<dbReference type="NCBIfam" id="TIGR02135">
    <property type="entry name" value="phoU_full"/>
    <property type="match status" value="1"/>
</dbReference>
<proteinExistence type="inferred from homology"/>
<feature type="domain" description="PhoU" evidence="2">
    <location>
        <begin position="24"/>
        <end position="106"/>
    </location>
</feature>
<dbReference type="Gene3D" id="1.20.58.220">
    <property type="entry name" value="Phosphate transport system protein phou homolog 2, domain 2"/>
    <property type="match status" value="1"/>
</dbReference>
<keyword evidence="1" id="KW-0963">Cytoplasm</keyword>
<dbReference type="SUPFAM" id="SSF109755">
    <property type="entry name" value="PhoU-like"/>
    <property type="match status" value="1"/>
</dbReference>
<comment type="function">
    <text evidence="1">Plays a role in the regulation of phosphate uptake.</text>
</comment>
<comment type="similarity">
    <text evidence="1">Belongs to the PhoU family.</text>
</comment>
<dbReference type="GO" id="GO:0030643">
    <property type="term" value="P:intracellular phosphate ion homeostasis"/>
    <property type="evidence" value="ECO:0007669"/>
    <property type="project" value="InterPro"/>
</dbReference>
<dbReference type="EMBL" id="CADCVR010000076">
    <property type="protein sequence ID" value="CAA9506602.1"/>
    <property type="molecule type" value="Genomic_DNA"/>
</dbReference>
<dbReference type="GO" id="GO:0006817">
    <property type="term" value="P:phosphate ion transport"/>
    <property type="evidence" value="ECO:0007669"/>
    <property type="project" value="UniProtKB-KW"/>
</dbReference>
<dbReference type="PANTHER" id="PTHR42930:SF3">
    <property type="entry name" value="PHOSPHATE-SPECIFIC TRANSPORT SYSTEM ACCESSORY PROTEIN PHOU"/>
    <property type="match status" value="1"/>
</dbReference>
<evidence type="ECO:0000256" key="1">
    <source>
        <dbReference type="PIRNR" id="PIRNR003107"/>
    </source>
</evidence>
<organism evidence="3">
    <name type="scientific">uncultured Solirubrobacteraceae bacterium</name>
    <dbReference type="NCBI Taxonomy" id="1162706"/>
    <lineage>
        <taxon>Bacteria</taxon>
        <taxon>Bacillati</taxon>
        <taxon>Actinomycetota</taxon>
        <taxon>Thermoleophilia</taxon>
        <taxon>Solirubrobacterales</taxon>
        <taxon>Solirubrobacteraceae</taxon>
        <taxon>environmental samples</taxon>
    </lineage>
</organism>
<dbReference type="PIRSF" id="PIRSF003107">
    <property type="entry name" value="PhoU"/>
    <property type="match status" value="1"/>
</dbReference>
<comment type="subcellular location">
    <subcellularLocation>
        <location evidence="1">Cytoplasm</location>
    </subcellularLocation>
</comment>
<dbReference type="AlphaFoldDB" id="A0A6J4SW17"/>
<protein>
    <recommendedName>
        <fullName evidence="1">Phosphate-specific transport system accessory protein PhoU</fullName>
    </recommendedName>
</protein>
<sequence>MTEFRHRFREELAAVEQQALGGLDMVVSQVDRCLEALQHQDVELAEFIIADDDRLDGRYLEVHQGILSLLALQAPVAGDLRIVAALLHTIKHVERMGDQCVNIAKLIPLTGHEPPVQAEILERVLRMGRAARDEVTLCRRAFAERDVGLAEALVVQDRTINALNREIFALAVSMGTDEDTREWAMTMTMVARAFERVGDNAVDIGEQTAFVVTGLFREFSDSSHPTPG</sequence>
<feature type="domain" description="PhoU" evidence="2">
    <location>
        <begin position="124"/>
        <end position="207"/>
    </location>
</feature>
<evidence type="ECO:0000313" key="3">
    <source>
        <dbReference type="EMBL" id="CAA9506602.1"/>
    </source>
</evidence>
<keyword evidence="1" id="KW-0592">Phosphate transport</keyword>
<dbReference type="Pfam" id="PF01895">
    <property type="entry name" value="PhoU"/>
    <property type="match status" value="2"/>
</dbReference>
<name>A0A6J4SW17_9ACTN</name>
<keyword evidence="1" id="KW-0813">Transport</keyword>
<dbReference type="PANTHER" id="PTHR42930">
    <property type="entry name" value="PHOSPHATE-SPECIFIC TRANSPORT SYSTEM ACCESSORY PROTEIN PHOU"/>
    <property type="match status" value="1"/>
</dbReference>
<dbReference type="InterPro" id="IPR038078">
    <property type="entry name" value="PhoU-like_sf"/>
</dbReference>
<accession>A0A6J4SW17</accession>
<dbReference type="InterPro" id="IPR026022">
    <property type="entry name" value="PhoU_dom"/>
</dbReference>
<evidence type="ECO:0000259" key="2">
    <source>
        <dbReference type="Pfam" id="PF01895"/>
    </source>
</evidence>